<dbReference type="AlphaFoldDB" id="A0A387BBK2"/>
<dbReference type="Proteomes" id="UP000269374">
    <property type="component" value="Chromosome"/>
</dbReference>
<dbReference type="EMBL" id="CP032627">
    <property type="protein sequence ID" value="AYF99787.1"/>
    <property type="molecule type" value="Genomic_DNA"/>
</dbReference>
<keyword evidence="4" id="KW-1185">Reference proteome</keyword>
<reference evidence="3 4" key="1">
    <citation type="submission" date="2018-09" db="EMBL/GenBank/DDBJ databases">
        <title>Genome sequencing of strain 1JSPR-7.</title>
        <authorList>
            <person name="Heo J."/>
            <person name="Kim S.-J."/>
            <person name="Kwon S.-W."/>
        </authorList>
    </citation>
    <scope>NUCLEOTIDE SEQUENCE [LARGE SCALE GENOMIC DNA]</scope>
    <source>
        <strain evidence="3 4">1JSPR-7</strain>
    </source>
</reference>
<protein>
    <submittedName>
        <fullName evidence="3">Uncharacterized protein</fullName>
    </submittedName>
</protein>
<feature type="region of interest" description="Disordered" evidence="1">
    <location>
        <begin position="103"/>
        <end position="152"/>
    </location>
</feature>
<evidence type="ECO:0000256" key="2">
    <source>
        <dbReference type="SAM" id="Phobius"/>
    </source>
</evidence>
<dbReference type="KEGG" id="lact:D7I46_01025"/>
<dbReference type="RefSeq" id="WP_120771176.1">
    <property type="nucleotide sequence ID" value="NZ_CP032627.1"/>
</dbReference>
<keyword evidence="2" id="KW-1133">Transmembrane helix</keyword>
<feature type="compositionally biased region" description="Polar residues" evidence="1">
    <location>
        <begin position="107"/>
        <end position="152"/>
    </location>
</feature>
<keyword evidence="2" id="KW-0812">Transmembrane</keyword>
<sequence length="195" mass="22009">MSQYRRSKKNQKNEDYWNRPVFEKNKVEERKRVVYLKDEEIKDKRGNKKHSNLLIWWLLFLIFTLILILVGVVVFATKTPAGPQTQKNFAQVSVKKSSAKKHFSSKDTIQSSSLDTTEMTETQETLPSSSNVPEMSSNAPSDTPTSSSGKYTLKTVSSSGRTSITYFDDLQSAINQGIALVNSGQAINYWVTNSN</sequence>
<evidence type="ECO:0000256" key="1">
    <source>
        <dbReference type="SAM" id="MobiDB-lite"/>
    </source>
</evidence>
<proteinExistence type="predicted"/>
<organism evidence="3 4">
    <name type="scientific">Lactococcus allomyrinae</name>
    <dbReference type="NCBI Taxonomy" id="2419773"/>
    <lineage>
        <taxon>Bacteria</taxon>
        <taxon>Bacillati</taxon>
        <taxon>Bacillota</taxon>
        <taxon>Bacilli</taxon>
        <taxon>Lactobacillales</taxon>
        <taxon>Streptococcaceae</taxon>
        <taxon>Lactococcus</taxon>
    </lineage>
</organism>
<keyword evidence="2" id="KW-0472">Membrane</keyword>
<evidence type="ECO:0000313" key="4">
    <source>
        <dbReference type="Proteomes" id="UP000269374"/>
    </source>
</evidence>
<gene>
    <name evidence="3" type="ORF">D7I46_01025</name>
</gene>
<name>A0A387BBK2_9LACT</name>
<accession>A0A387BBK2</accession>
<feature type="transmembrane region" description="Helical" evidence="2">
    <location>
        <begin position="54"/>
        <end position="76"/>
    </location>
</feature>
<evidence type="ECO:0000313" key="3">
    <source>
        <dbReference type="EMBL" id="AYF99787.1"/>
    </source>
</evidence>